<dbReference type="InterPro" id="IPR010559">
    <property type="entry name" value="Sig_transdc_His_kin_internal"/>
</dbReference>
<dbReference type="SUPFAM" id="SSF55874">
    <property type="entry name" value="ATPase domain of HSP90 chaperone/DNA topoisomerase II/histidine kinase"/>
    <property type="match status" value="1"/>
</dbReference>
<dbReference type="PANTHER" id="PTHR34220:SF7">
    <property type="entry name" value="SENSOR HISTIDINE KINASE YPDA"/>
    <property type="match status" value="1"/>
</dbReference>
<feature type="transmembrane region" description="Helical" evidence="12">
    <location>
        <begin position="20"/>
        <end position="37"/>
    </location>
</feature>
<dbReference type="InterPro" id="IPR050640">
    <property type="entry name" value="Bact_2-comp_sensor_kinase"/>
</dbReference>
<evidence type="ECO:0000313" key="14">
    <source>
        <dbReference type="EMBL" id="MYL83321.1"/>
    </source>
</evidence>
<dbReference type="Proteomes" id="UP000482487">
    <property type="component" value="Unassembled WGS sequence"/>
</dbReference>
<comment type="subcellular location">
    <subcellularLocation>
        <location evidence="1">Cell membrane</location>
        <topology evidence="1">Multi-pass membrane protein</topology>
    </subcellularLocation>
</comment>
<evidence type="ECO:0000256" key="12">
    <source>
        <dbReference type="SAM" id="Phobius"/>
    </source>
</evidence>
<keyword evidence="4 12" id="KW-0812">Transmembrane</keyword>
<evidence type="ECO:0000313" key="15">
    <source>
        <dbReference type="Proteomes" id="UP000482487"/>
    </source>
</evidence>
<feature type="transmembrane region" description="Helical" evidence="12">
    <location>
        <begin position="115"/>
        <end position="135"/>
    </location>
</feature>
<dbReference type="EMBL" id="WVUD01000013">
    <property type="protein sequence ID" value="MYL83321.1"/>
    <property type="molecule type" value="Genomic_DNA"/>
</dbReference>
<dbReference type="InterPro" id="IPR003594">
    <property type="entry name" value="HATPase_dom"/>
</dbReference>
<dbReference type="PANTHER" id="PTHR34220">
    <property type="entry name" value="SENSOR HISTIDINE KINASE YPDA"/>
    <property type="match status" value="1"/>
</dbReference>
<dbReference type="InterPro" id="IPR036890">
    <property type="entry name" value="HATPase_C_sf"/>
</dbReference>
<keyword evidence="6" id="KW-0418">Kinase</keyword>
<feature type="transmembrane region" description="Helical" evidence="12">
    <location>
        <begin position="81"/>
        <end position="103"/>
    </location>
</feature>
<evidence type="ECO:0000259" key="13">
    <source>
        <dbReference type="SMART" id="SM00387"/>
    </source>
</evidence>
<dbReference type="Pfam" id="PF06580">
    <property type="entry name" value="His_kinase"/>
    <property type="match status" value="1"/>
</dbReference>
<gene>
    <name evidence="14" type="ORF">GTA51_09300</name>
</gene>
<keyword evidence="15" id="KW-1185">Reference proteome</keyword>
<evidence type="ECO:0000256" key="9">
    <source>
        <dbReference type="ARBA" id="ARBA00023012"/>
    </source>
</evidence>
<evidence type="ECO:0000256" key="1">
    <source>
        <dbReference type="ARBA" id="ARBA00004651"/>
    </source>
</evidence>
<dbReference type="SMART" id="SM00387">
    <property type="entry name" value="HATPase_c"/>
    <property type="match status" value="1"/>
</dbReference>
<keyword evidence="2" id="KW-1003">Cell membrane</keyword>
<feature type="transmembrane region" description="Helical" evidence="12">
    <location>
        <begin position="147"/>
        <end position="166"/>
    </location>
</feature>
<reference evidence="14 15" key="1">
    <citation type="submission" date="2020-01" db="EMBL/GenBank/DDBJ databases">
        <title>Genome sequence of Desulfovibrio aerotolerans DSM 16695(T).</title>
        <authorList>
            <person name="Karnachuk O."/>
            <person name="Avakyan M."/>
            <person name="Mardanov A."/>
            <person name="Kadnikov V."/>
            <person name="Ravin N."/>
        </authorList>
    </citation>
    <scope>NUCLEOTIDE SEQUENCE [LARGE SCALE GENOMIC DNA]</scope>
    <source>
        <strain evidence="14 15">DSM 16695</strain>
    </source>
</reference>
<evidence type="ECO:0000256" key="11">
    <source>
        <dbReference type="SAM" id="MobiDB-lite"/>
    </source>
</evidence>
<evidence type="ECO:0000256" key="4">
    <source>
        <dbReference type="ARBA" id="ARBA00022692"/>
    </source>
</evidence>
<proteinExistence type="predicted"/>
<dbReference type="OrthoDB" id="2514702at2"/>
<dbReference type="GO" id="GO:0000155">
    <property type="term" value="F:phosphorelay sensor kinase activity"/>
    <property type="evidence" value="ECO:0007669"/>
    <property type="project" value="InterPro"/>
</dbReference>
<feature type="domain" description="Histidine kinase/HSP90-like ATPase" evidence="13">
    <location>
        <begin position="465"/>
        <end position="573"/>
    </location>
</feature>
<organism evidence="14 15">
    <name type="scientific">Solidesulfovibrio aerotolerans</name>
    <dbReference type="NCBI Taxonomy" id="295255"/>
    <lineage>
        <taxon>Bacteria</taxon>
        <taxon>Pseudomonadati</taxon>
        <taxon>Thermodesulfobacteriota</taxon>
        <taxon>Desulfovibrionia</taxon>
        <taxon>Desulfovibrionales</taxon>
        <taxon>Desulfovibrionaceae</taxon>
        <taxon>Solidesulfovibrio</taxon>
    </lineage>
</organism>
<dbReference type="AlphaFoldDB" id="A0A7C9IKX2"/>
<dbReference type="Gene3D" id="3.30.565.10">
    <property type="entry name" value="Histidine kinase-like ATPase, C-terminal domain"/>
    <property type="match status" value="1"/>
</dbReference>
<evidence type="ECO:0000256" key="7">
    <source>
        <dbReference type="ARBA" id="ARBA00022840"/>
    </source>
</evidence>
<keyword evidence="3" id="KW-0808">Transferase</keyword>
<keyword evidence="5" id="KW-0547">Nucleotide-binding</keyword>
<keyword evidence="7" id="KW-0067">ATP-binding</keyword>
<dbReference type="Pfam" id="PF02518">
    <property type="entry name" value="HATPase_c"/>
    <property type="match status" value="1"/>
</dbReference>
<accession>A0A7C9IKX2</accession>
<feature type="transmembrane region" description="Helical" evidence="12">
    <location>
        <begin position="173"/>
        <end position="196"/>
    </location>
</feature>
<keyword evidence="10 12" id="KW-0472">Membrane</keyword>
<sequence length="624" mass="66947">MDLDILVPEVPGLFINLSQRFGLLLAGGFAIMTMAPFERMGLGQKRPFWTTLAVTLLFGIFGILGTYTGNSVFHSYANLRAMGVITAGLFGGPWVGLGAGLIAGGHRYLIDIAGFSALPCALATFLEGTVAGLIARRFPGQSLDWGVAMALGLVGETVHMGLVLALSRPFDEAVALVQVIGAPMIVINAMGAAIFVRALRLQRSLREHQDSNEARRILSIASQTVPHLRSGLTRQSAQATAAIILAETAVAAVAITGDRTILAHVGAGQEHHLAGAPWRTRATRLSFESGTALFLRDRESIGCAKADCPLREAIIVPLRKGPTICGCLKIYGTKDRPLDQPLFELAKGLADLFSTQLELEDIGIKNQLLAHAEIRRLQAQINPHFLFNSLNTIASFCRTAPGQARELLLDLARYMRRNLDSSRGLVRLSEEIEQVRSYLAIEQARFGERIASRIEVEPGCEDWLIPPLLIQPLVENSVRHGLQARPEGGRVRLKVCRQDGHLQVTVEDDGLGMARETIALVLSPTAPESLNEGVGARNSNQRLVQLFGQDYAMHIASAPGTGTRIVFRVPPAAVPRSDPAADPARPGPTPTPPTVDVALPDQTPQATKPTQAAGEVPATASATS</sequence>
<evidence type="ECO:0000256" key="6">
    <source>
        <dbReference type="ARBA" id="ARBA00022777"/>
    </source>
</evidence>
<feature type="region of interest" description="Disordered" evidence="11">
    <location>
        <begin position="573"/>
        <end position="624"/>
    </location>
</feature>
<comment type="caution">
    <text evidence="14">The sequence shown here is derived from an EMBL/GenBank/DDBJ whole genome shotgun (WGS) entry which is preliminary data.</text>
</comment>
<evidence type="ECO:0000256" key="3">
    <source>
        <dbReference type="ARBA" id="ARBA00022679"/>
    </source>
</evidence>
<dbReference type="GO" id="GO:0005886">
    <property type="term" value="C:plasma membrane"/>
    <property type="evidence" value="ECO:0007669"/>
    <property type="project" value="UniProtKB-SubCell"/>
</dbReference>
<keyword evidence="8 12" id="KW-1133">Transmembrane helix</keyword>
<evidence type="ECO:0000256" key="2">
    <source>
        <dbReference type="ARBA" id="ARBA00022475"/>
    </source>
</evidence>
<dbReference type="GO" id="GO:0005524">
    <property type="term" value="F:ATP binding"/>
    <property type="evidence" value="ECO:0007669"/>
    <property type="project" value="UniProtKB-KW"/>
</dbReference>
<protein>
    <submittedName>
        <fullName evidence="14">Transcriptional regulator</fullName>
    </submittedName>
</protein>
<keyword evidence="9" id="KW-0902">Two-component regulatory system</keyword>
<evidence type="ECO:0000256" key="10">
    <source>
        <dbReference type="ARBA" id="ARBA00023136"/>
    </source>
</evidence>
<dbReference type="InterPro" id="IPR011620">
    <property type="entry name" value="Sig_transdc_His_kinase_LytS_TM"/>
</dbReference>
<dbReference type="GO" id="GO:0071555">
    <property type="term" value="P:cell wall organization"/>
    <property type="evidence" value="ECO:0007669"/>
    <property type="project" value="InterPro"/>
</dbReference>
<feature type="compositionally biased region" description="Low complexity" evidence="11">
    <location>
        <begin position="573"/>
        <end position="584"/>
    </location>
</feature>
<evidence type="ECO:0000256" key="5">
    <source>
        <dbReference type="ARBA" id="ARBA00022741"/>
    </source>
</evidence>
<feature type="transmembrane region" description="Helical" evidence="12">
    <location>
        <begin position="49"/>
        <end position="69"/>
    </location>
</feature>
<dbReference type="RefSeq" id="WP_160960503.1">
    <property type="nucleotide sequence ID" value="NZ_WVUD01000013.1"/>
</dbReference>
<dbReference type="Pfam" id="PF07694">
    <property type="entry name" value="5TM-5TMR_LYT"/>
    <property type="match status" value="1"/>
</dbReference>
<evidence type="ECO:0000256" key="8">
    <source>
        <dbReference type="ARBA" id="ARBA00022989"/>
    </source>
</evidence>
<name>A0A7C9IKX2_9BACT</name>